<dbReference type="PANTHER" id="PTHR10614">
    <property type="entry name" value="INSULIN RECEPTOR SUBSTRATE"/>
    <property type="match status" value="1"/>
</dbReference>
<feature type="compositionally biased region" description="Polar residues" evidence="10">
    <location>
        <begin position="313"/>
        <end position="329"/>
    </location>
</feature>
<dbReference type="SMART" id="SM00310">
    <property type="entry name" value="PTBI"/>
    <property type="match status" value="1"/>
</dbReference>
<feature type="region of interest" description="Disordered" evidence="10">
    <location>
        <begin position="780"/>
        <end position="800"/>
    </location>
</feature>
<comment type="function">
    <text evidence="9">Activates phosphatidylinositol 3-kinase when bound to the regulatory p85 subunit. May mediate the control of various cellular processes by insulin-like peptides. When phosphorylated by the insulin receptor binds specifically to various cellular proteins containing SH2 domains. Involved in control of cell proliferation, cell size, and body and organ growth throughout development. Also has a role in a signaling pathway controlling the physiological response required to endure periods of low nutrient conditions. Insulin/insulin-like growth factor (IGF) signaling pathway has a role in regulating aging and is necessary in the ovary for vitellogenic maturation.</text>
</comment>
<keyword evidence="13" id="KW-0675">Receptor</keyword>
<keyword evidence="7" id="KW-0896">Oogenesis</keyword>
<dbReference type="InterPro" id="IPR001849">
    <property type="entry name" value="PH_domain"/>
</dbReference>
<dbReference type="Gene3D" id="2.30.29.30">
    <property type="entry name" value="Pleckstrin-homology domain (PH domain)/Phosphotyrosine-binding domain (PTB)"/>
    <property type="match status" value="2"/>
</dbReference>
<dbReference type="GO" id="GO:0005886">
    <property type="term" value="C:plasma membrane"/>
    <property type="evidence" value="ECO:0007669"/>
    <property type="project" value="TreeGrafter"/>
</dbReference>
<evidence type="ECO:0000256" key="3">
    <source>
        <dbReference type="ARBA" id="ARBA00022553"/>
    </source>
</evidence>
<comment type="subunit">
    <text evidence="1">Bindings to phosphatidylinositol 3-kinase and SHP2.</text>
</comment>
<feature type="compositionally biased region" description="Low complexity" evidence="10">
    <location>
        <begin position="1175"/>
        <end position="1201"/>
    </location>
</feature>
<reference evidence="13" key="1">
    <citation type="submission" date="2019-10" db="EMBL/GenBank/DDBJ databases">
        <title>Short sand fly seasons in Tbilisi, Georgia, hinder development of host immunity to saliva of the visceral leishmaniasis vector Phlebotomus kandelakii.</title>
        <authorList>
            <person name="Oliveira F."/>
            <person name="Giorgobiani E."/>
            <person name="Guimaraes-Costa A.B."/>
            <person name="Abdeladhim M."/>
            <person name="Oristian J."/>
            <person name="Tskhvaradze L."/>
            <person name="Tsertsvadze N."/>
            <person name="Zakalashvili M."/>
            <person name="Valenzuela J.G."/>
            <person name="Kamhawi S."/>
        </authorList>
    </citation>
    <scope>NUCLEOTIDE SEQUENCE</scope>
    <source>
        <strain evidence="13">Wild-capture in Tbilisi</strain>
        <tissue evidence="13">Salivary glands</tissue>
    </source>
</reference>
<keyword evidence="6" id="KW-0221">Differentiation</keyword>
<dbReference type="Pfam" id="PF00169">
    <property type="entry name" value="PH"/>
    <property type="match status" value="1"/>
</dbReference>
<feature type="domain" description="PH" evidence="11">
    <location>
        <begin position="31"/>
        <end position="133"/>
    </location>
</feature>
<feature type="domain" description="IRS-type PTB" evidence="12">
    <location>
        <begin position="146"/>
        <end position="258"/>
    </location>
</feature>
<evidence type="ECO:0000256" key="10">
    <source>
        <dbReference type="SAM" id="MobiDB-lite"/>
    </source>
</evidence>
<dbReference type="SMART" id="SM01244">
    <property type="entry name" value="IRS"/>
    <property type="match status" value="1"/>
</dbReference>
<feature type="compositionally biased region" description="Polar residues" evidence="10">
    <location>
        <begin position="784"/>
        <end position="797"/>
    </location>
</feature>
<dbReference type="GO" id="GO:0008286">
    <property type="term" value="P:insulin receptor signaling pathway"/>
    <property type="evidence" value="ECO:0007669"/>
    <property type="project" value="InterPro"/>
</dbReference>
<feature type="compositionally biased region" description="Low complexity" evidence="10">
    <location>
        <begin position="697"/>
        <end position="713"/>
    </location>
</feature>
<dbReference type="InterPro" id="IPR039011">
    <property type="entry name" value="IRS"/>
</dbReference>
<feature type="compositionally biased region" description="Low complexity" evidence="10">
    <location>
        <begin position="1254"/>
        <end position="1283"/>
    </location>
</feature>
<evidence type="ECO:0000256" key="7">
    <source>
        <dbReference type="ARBA" id="ARBA00022943"/>
    </source>
</evidence>
<dbReference type="InterPro" id="IPR011993">
    <property type="entry name" value="PH-like_dom_sf"/>
</dbReference>
<feature type="compositionally biased region" description="Polar residues" evidence="10">
    <location>
        <begin position="336"/>
        <end position="386"/>
    </location>
</feature>
<dbReference type="SMART" id="SM00233">
    <property type="entry name" value="PH"/>
    <property type="match status" value="1"/>
</dbReference>
<keyword evidence="3" id="KW-0597">Phosphoprotein</keyword>
<evidence type="ECO:0000313" key="13">
    <source>
        <dbReference type="EMBL" id="NBJ60209.1"/>
    </source>
</evidence>
<feature type="region of interest" description="Disordered" evidence="10">
    <location>
        <begin position="449"/>
        <end position="468"/>
    </location>
</feature>
<feature type="compositionally biased region" description="Polar residues" evidence="10">
    <location>
        <begin position="893"/>
        <end position="916"/>
    </location>
</feature>
<name>A0A6B2EA43_9DIPT</name>
<accession>A0A6B2EA43</accession>
<dbReference type="PANTHER" id="PTHR10614:SF13">
    <property type="entry name" value="INSULIN RECEPTOR SUBSTRATE 1"/>
    <property type="match status" value="1"/>
</dbReference>
<evidence type="ECO:0000256" key="9">
    <source>
        <dbReference type="ARBA" id="ARBA00046145"/>
    </source>
</evidence>
<feature type="region of interest" description="Disordered" evidence="10">
    <location>
        <begin position="1159"/>
        <end position="1231"/>
    </location>
</feature>
<feature type="region of interest" description="Disordered" evidence="10">
    <location>
        <begin position="1251"/>
        <end position="1290"/>
    </location>
</feature>
<dbReference type="PRINTS" id="PR00628">
    <property type="entry name" value="INSULINRSI"/>
</dbReference>
<dbReference type="Pfam" id="PF02174">
    <property type="entry name" value="IRS"/>
    <property type="match status" value="1"/>
</dbReference>
<sequence>MSTLVASTAANALSSTAMTASQSTDPRATAGIVLQGYYRKLKTMKKKYFVLYSDTKDRSARLEYYDSEKKFKTHFGHPKRTIVLRTCFNINRRTDTKHKWVVALYTKDDCFCIVFDTEQDLNTWLRNLLSLQRGDDSTGDPPRPNFEHTWSVQIQRKGLAEDKGIIGNYHLCLTEKSLTLVRVGSATTTGGDHRLGSVEFLLTTIRRCGNTQCFFYMEVGRHSAIGAGELWMETQDPFIAENMHQTIISASASCKNREDLYIGPVRPRSSSANEASKPISMAMRRQTHVGQKPMNFSPSGGSAMKRERCDSLPSRNRAISESSQQNNTSMPPPRSIPSNRPHSMYNRHSNSPPVNSCPLSPSGACSESDGSSLSIDETDGFGQSLTPDEYSHHFQRYMGGMSQESAILEENSDDYWNSDKKVHSMYDRNHRFGEKGITQNGTSLSLPIAQSQGQRKGSPAPPVGSVEGRSSYIEMYSPCGSSPGDPTGSSGYLPMSPGVDFGRGVYTGSSGVHSRASSLAEEGVDGSQHDQYVDMDAPHRHHGMSGMSSAASSSSITSGTPSTDTRFADYPLEKVFARFTPDDEDNASRDRPIRAYSVGSRMEHNKRKFRIDLLNTDNSSLRARAFSLGSRAKVPRSEQYKGGHNVTIAQTNLANNNGSTKVGKKSSSAPMLDKRTNQELMDDFMEIDFSRGDEETPTSTVPMPVPSSQSSESCNFPQDSFSRATDTDGYVEMRPVAVTKSPSLSSSPVKSYMSPRTVPLRSLVKNNNNMDMSPMLGRAAPTSGLATSPKASTTSDDYLNMSPVEGMHEKMDVDMLRMSSAPEGYIDMSWPKNSKTVNNNTIPEKPASDEYINMSFQGARRNAGNRKEASGSQRMTSMPIAIQQGKQTLYTGRSSLTGKSESQQSFLPLTGGSTAQPPAHRSESKDSGIVTPTGSNAAIFPFSPSSPMKPFQHAEARKCLVDGSSGTVMLAEEEASHGSSGVATPTTPVPMEGISTDEASMKGLRKCHAEEMLENRYVDSLTQQTKIRRLSMEVPDYVNCTPVGVRKITPSVSPLRNSAEDVAGDYVLMHPSTVAKRVTPLSNNSSQVSLNTFEGFIPIGAEDESREEKVVSPRTHPSSLKRPFWYGKESDCAFDSLRVTSRPNSVNSDKITSKISSLSLNRPNSANSDHVPPISSSSSASTLCGSSSSSSTLCGSKSPSSATMRPHSFTESHPESAAEATSRPPSVTSERELHYASLDLPPCVAPLARQEVTDVSSSSSSKNASVSGDSSASPSPNAAPPGATQVPPAFNYAQIDFTKCENAKATTPN</sequence>
<evidence type="ECO:0000256" key="1">
    <source>
        <dbReference type="ARBA" id="ARBA00011440"/>
    </source>
</evidence>
<evidence type="ECO:0000256" key="8">
    <source>
        <dbReference type="ARBA" id="ARBA00033282"/>
    </source>
</evidence>
<proteinExistence type="predicted"/>
<dbReference type="GO" id="GO:0005158">
    <property type="term" value="F:insulin receptor binding"/>
    <property type="evidence" value="ECO:0007669"/>
    <property type="project" value="InterPro"/>
</dbReference>
<evidence type="ECO:0000259" key="12">
    <source>
        <dbReference type="PROSITE" id="PS51064"/>
    </source>
</evidence>
<dbReference type="GO" id="GO:0048477">
    <property type="term" value="P:oogenesis"/>
    <property type="evidence" value="ECO:0007669"/>
    <property type="project" value="UniProtKB-KW"/>
</dbReference>
<dbReference type="EMBL" id="GIFK01002506">
    <property type="protein sequence ID" value="NBJ60209.1"/>
    <property type="molecule type" value="Transcribed_RNA"/>
</dbReference>
<keyword evidence="5" id="KW-0677">Repeat</keyword>
<evidence type="ECO:0000256" key="5">
    <source>
        <dbReference type="ARBA" id="ARBA00022737"/>
    </source>
</evidence>
<feature type="region of interest" description="Disordered" evidence="10">
    <location>
        <begin position="541"/>
        <end position="565"/>
    </location>
</feature>
<feature type="compositionally biased region" description="Polar residues" evidence="10">
    <location>
        <begin position="1159"/>
        <end position="1168"/>
    </location>
</feature>
<evidence type="ECO:0000259" key="11">
    <source>
        <dbReference type="PROSITE" id="PS50003"/>
    </source>
</evidence>
<keyword evidence="4" id="KW-0341">Growth regulation</keyword>
<dbReference type="GO" id="GO:0043548">
    <property type="term" value="F:phosphatidylinositol 3-kinase binding"/>
    <property type="evidence" value="ECO:0007669"/>
    <property type="project" value="TreeGrafter"/>
</dbReference>
<organism evidence="13">
    <name type="scientific">Phlebotomus kandelakii</name>
    <dbReference type="NCBI Taxonomy" id="1109342"/>
    <lineage>
        <taxon>Eukaryota</taxon>
        <taxon>Metazoa</taxon>
        <taxon>Ecdysozoa</taxon>
        <taxon>Arthropoda</taxon>
        <taxon>Hexapoda</taxon>
        <taxon>Insecta</taxon>
        <taxon>Pterygota</taxon>
        <taxon>Neoptera</taxon>
        <taxon>Endopterygota</taxon>
        <taxon>Diptera</taxon>
        <taxon>Nematocera</taxon>
        <taxon>Psychodoidea</taxon>
        <taxon>Psychodidae</taxon>
        <taxon>Phlebotomus</taxon>
        <taxon>Larroussius</taxon>
    </lineage>
</organism>
<evidence type="ECO:0000256" key="6">
    <source>
        <dbReference type="ARBA" id="ARBA00022782"/>
    </source>
</evidence>
<feature type="region of interest" description="Disordered" evidence="10">
    <location>
        <begin position="284"/>
        <end position="387"/>
    </location>
</feature>
<dbReference type="SUPFAM" id="SSF50729">
    <property type="entry name" value="PH domain-like"/>
    <property type="match status" value="2"/>
</dbReference>
<dbReference type="PROSITE" id="PS50003">
    <property type="entry name" value="PH_DOMAIN"/>
    <property type="match status" value="1"/>
</dbReference>
<feature type="region of interest" description="Disordered" evidence="10">
    <location>
        <begin position="691"/>
        <end position="717"/>
    </location>
</feature>
<dbReference type="PROSITE" id="PS51064">
    <property type="entry name" value="IRS_PTB"/>
    <property type="match status" value="1"/>
</dbReference>
<evidence type="ECO:0000256" key="4">
    <source>
        <dbReference type="ARBA" id="ARBA00022604"/>
    </source>
</evidence>
<evidence type="ECO:0000256" key="2">
    <source>
        <dbReference type="ARBA" id="ARBA00015710"/>
    </source>
</evidence>
<dbReference type="CDD" id="cd01257">
    <property type="entry name" value="PH_IRS"/>
    <property type="match status" value="1"/>
</dbReference>
<feature type="region of interest" description="Disordered" evidence="10">
    <location>
        <begin position="893"/>
        <end position="945"/>
    </location>
</feature>
<dbReference type="CDD" id="cd01204">
    <property type="entry name" value="PTB_IRS"/>
    <property type="match status" value="1"/>
</dbReference>
<dbReference type="InterPro" id="IPR002404">
    <property type="entry name" value="IRS_PTB"/>
</dbReference>
<feature type="compositionally biased region" description="Low complexity" evidence="10">
    <location>
        <begin position="544"/>
        <end position="563"/>
    </location>
</feature>
<protein>
    <recommendedName>
        <fullName evidence="2">Insulin receptor substrate 1</fullName>
    </recommendedName>
    <alternativeName>
        <fullName evidence="8">Protein chico</fullName>
    </alternativeName>
</protein>
<dbReference type="GO" id="GO:0005829">
    <property type="term" value="C:cytosol"/>
    <property type="evidence" value="ECO:0007669"/>
    <property type="project" value="TreeGrafter"/>
</dbReference>